<feature type="domain" description="AAA+ ATPase" evidence="6">
    <location>
        <begin position="203"/>
        <end position="340"/>
    </location>
</feature>
<evidence type="ECO:0000256" key="1">
    <source>
        <dbReference type="ARBA" id="ARBA00022737"/>
    </source>
</evidence>
<feature type="coiled-coil region" evidence="5">
    <location>
        <begin position="21"/>
        <end position="55"/>
    </location>
</feature>
<evidence type="ECO:0000256" key="2">
    <source>
        <dbReference type="ARBA" id="ARBA00022741"/>
    </source>
</evidence>
<dbReference type="InterPro" id="IPR058922">
    <property type="entry name" value="WHD_DRP"/>
</dbReference>
<dbReference type="InterPro" id="IPR055414">
    <property type="entry name" value="LRR_R13L4/SHOC2-like"/>
</dbReference>
<accession>A0A6P3ZCC8</accession>
<dbReference type="InterPro" id="IPR032675">
    <property type="entry name" value="LRR_dom_sf"/>
</dbReference>
<dbReference type="InterPro" id="IPR027417">
    <property type="entry name" value="P-loop_NTPase"/>
</dbReference>
<sequence>MADAMVSGLLDQLASIIREKVEEKMRLVMGVETEVENLQNNLQAIRDVLVDAEKRQLKEENVKRWLDDLKGVTYNIDDVLDEWSILILQPNINEKDENGVQTVVVTKKKECLSFLFPCFPSKQVNQTGLRLEIATKIKDLNGKLDNIATTRDRYKFDIMRATDEPSRPITTAMINLFEVTGRNEDKENLINKLLYESSRERRDHLIVSIVGMGGIGKTTLAQLAFNEIKSKFDNGIWVCVSDPFDETKIAKAIIEQLMGEETRLVELEALMQKLLESIKGKKFLLVLDDVWTYDHRKWEPLKATLRHGAFGSRILVTTQKKDVALRIGEGAHMIQLKRLTEEDCWRLFNRVAFLGKEKTDEENFKEIGRKIAAKCDGLPLAAKTLGSHMYFKTTKKEWEDVLESELWDLEDTNMKLFSPLLLSYYDLPSVVKRCFSYCAVFPKDALIDRDDLIQQWMSQGYFNSKKNMEKEAAGLGCFNSLVMRSFFQDFEEDMERNILQCKMHDVVHNFAQFLTKNEYYSIREMENVNQIHGGDIRHLTMATSSTTSAEVPISILKERSLHTLVVSGIDAIGHDQFLHMKYLRTLNLTGCNTELPEIIGELVHLRYLNLSNNRRLKELPTSVGKLWNLQTLRLVHCLNIEKLPGTVGQLINLRHLYASYSYNLMQWPKEIGRLSCLQTLNGFQCFGDDDAKNDHETNLGALRNLNNLHQLYIRGLGDAANHADEAKQAQLHSKKGLLHLALYFSNRTSTMEIHEKVLQELNPHPNIQNLTIKQYEGLVFPSWMISLNNLRRLSLAFCSCEVLPPLGKLPCLESLKMIDMSNVVKVGPEFLGIEAVDHDNYLESSNVVSFPNLKELEFHFFDEWKEWVGTNPERWKFQNPTVIIMPRLQILNISYCDNLETLPNFLARVPLQNLSVRICPKLKMRRRKEWAKVCHIPNIAVDDLRIVVDRIREGSTS</sequence>
<evidence type="ECO:0000313" key="8">
    <source>
        <dbReference type="RefSeq" id="XP_015876380.2"/>
    </source>
</evidence>
<evidence type="ECO:0000313" key="7">
    <source>
        <dbReference type="Proteomes" id="UP001652623"/>
    </source>
</evidence>
<evidence type="ECO:0000256" key="5">
    <source>
        <dbReference type="SAM" id="Coils"/>
    </source>
</evidence>
<dbReference type="InterPro" id="IPR041118">
    <property type="entry name" value="Rx_N"/>
</dbReference>
<organism evidence="7 8">
    <name type="scientific">Ziziphus jujuba</name>
    <name type="common">Chinese jujube</name>
    <name type="synonym">Ziziphus sativa</name>
    <dbReference type="NCBI Taxonomy" id="326968"/>
    <lineage>
        <taxon>Eukaryota</taxon>
        <taxon>Viridiplantae</taxon>
        <taxon>Streptophyta</taxon>
        <taxon>Embryophyta</taxon>
        <taxon>Tracheophyta</taxon>
        <taxon>Spermatophyta</taxon>
        <taxon>Magnoliopsida</taxon>
        <taxon>eudicotyledons</taxon>
        <taxon>Gunneridae</taxon>
        <taxon>Pentapetalae</taxon>
        <taxon>rosids</taxon>
        <taxon>fabids</taxon>
        <taxon>Rosales</taxon>
        <taxon>Rhamnaceae</taxon>
        <taxon>Paliureae</taxon>
        <taxon>Ziziphus</taxon>
    </lineage>
</organism>
<name>A0A6P3ZCC8_ZIZJJ</name>
<dbReference type="InterPro" id="IPR003593">
    <property type="entry name" value="AAA+_ATPase"/>
</dbReference>
<dbReference type="Pfam" id="PF18052">
    <property type="entry name" value="Rx_N"/>
    <property type="match status" value="1"/>
</dbReference>
<dbReference type="Pfam" id="PF00931">
    <property type="entry name" value="NB-ARC"/>
    <property type="match status" value="1"/>
</dbReference>
<dbReference type="Gene3D" id="1.10.10.10">
    <property type="entry name" value="Winged helix-like DNA-binding domain superfamily/Winged helix DNA-binding domain"/>
    <property type="match status" value="1"/>
</dbReference>
<dbReference type="Pfam" id="PF23559">
    <property type="entry name" value="WHD_DRP"/>
    <property type="match status" value="1"/>
</dbReference>
<evidence type="ECO:0000256" key="4">
    <source>
        <dbReference type="ARBA" id="ARBA00022840"/>
    </source>
</evidence>
<keyword evidence="1" id="KW-0677">Repeat</keyword>
<dbReference type="SUPFAM" id="SSF52058">
    <property type="entry name" value="L domain-like"/>
    <property type="match status" value="1"/>
</dbReference>
<keyword evidence="5" id="KW-0175">Coiled coil</keyword>
<dbReference type="SUPFAM" id="SSF52540">
    <property type="entry name" value="P-loop containing nucleoside triphosphate hydrolases"/>
    <property type="match status" value="1"/>
</dbReference>
<proteinExistence type="predicted"/>
<dbReference type="SMR" id="A0A6P3ZCC8"/>
<keyword evidence="4" id="KW-0067">ATP-binding</keyword>
<dbReference type="Gene3D" id="1.10.8.430">
    <property type="entry name" value="Helical domain of apoptotic protease-activating factors"/>
    <property type="match status" value="1"/>
</dbReference>
<dbReference type="GO" id="GO:0098542">
    <property type="term" value="P:defense response to other organism"/>
    <property type="evidence" value="ECO:0007669"/>
    <property type="project" value="TreeGrafter"/>
</dbReference>
<dbReference type="AlphaFoldDB" id="A0A6P3ZCC8"/>
<keyword evidence="2" id="KW-0547">Nucleotide-binding</keyword>
<dbReference type="Gene3D" id="3.80.10.10">
    <property type="entry name" value="Ribonuclease Inhibitor"/>
    <property type="match status" value="2"/>
</dbReference>
<evidence type="ECO:0000256" key="3">
    <source>
        <dbReference type="ARBA" id="ARBA00022821"/>
    </source>
</evidence>
<keyword evidence="3" id="KW-0611">Plant defense</keyword>
<dbReference type="PRINTS" id="PR00364">
    <property type="entry name" value="DISEASERSIST"/>
</dbReference>
<gene>
    <name evidence="8 9" type="primary">LOC107413042</name>
</gene>
<dbReference type="RefSeq" id="XP_024927597.2">
    <property type="nucleotide sequence ID" value="XM_025071829.3"/>
</dbReference>
<protein>
    <submittedName>
        <fullName evidence="8 9">Disease resistance protein RGA3</fullName>
    </submittedName>
</protein>
<dbReference type="InterPro" id="IPR038005">
    <property type="entry name" value="RX-like_CC"/>
</dbReference>
<reference evidence="8 9" key="1">
    <citation type="submission" date="2025-05" db="UniProtKB">
        <authorList>
            <consortium name="RefSeq"/>
        </authorList>
    </citation>
    <scope>IDENTIFICATION</scope>
    <source>
        <tissue evidence="8 9">Seedling</tissue>
    </source>
</reference>
<dbReference type="InterPro" id="IPR002182">
    <property type="entry name" value="NB-ARC"/>
</dbReference>
<dbReference type="Pfam" id="PF23598">
    <property type="entry name" value="LRR_14"/>
    <property type="match status" value="1"/>
</dbReference>
<dbReference type="InterPro" id="IPR042197">
    <property type="entry name" value="Apaf_helical"/>
</dbReference>
<dbReference type="PANTHER" id="PTHR36766">
    <property type="entry name" value="PLANT BROAD-SPECTRUM MILDEW RESISTANCE PROTEIN RPW8"/>
    <property type="match status" value="1"/>
</dbReference>
<keyword evidence="7" id="KW-1185">Reference proteome</keyword>
<dbReference type="InterPro" id="IPR036388">
    <property type="entry name" value="WH-like_DNA-bd_sf"/>
</dbReference>
<dbReference type="KEGG" id="zju:107413042"/>
<dbReference type="GO" id="GO:0043531">
    <property type="term" value="F:ADP binding"/>
    <property type="evidence" value="ECO:0007669"/>
    <property type="project" value="InterPro"/>
</dbReference>
<dbReference type="PANTHER" id="PTHR36766:SF45">
    <property type="entry name" value="NB-ARC DOMAIN-CONTAINING PROTEIN"/>
    <property type="match status" value="1"/>
</dbReference>
<dbReference type="Gene3D" id="3.40.50.300">
    <property type="entry name" value="P-loop containing nucleotide triphosphate hydrolases"/>
    <property type="match status" value="1"/>
</dbReference>
<evidence type="ECO:0000313" key="9">
    <source>
        <dbReference type="RefSeq" id="XP_024927597.2"/>
    </source>
</evidence>
<dbReference type="Proteomes" id="UP001652623">
    <property type="component" value="Chromosome 8"/>
</dbReference>
<dbReference type="Gene3D" id="1.20.5.4130">
    <property type="match status" value="1"/>
</dbReference>
<evidence type="ECO:0000259" key="6">
    <source>
        <dbReference type="SMART" id="SM00382"/>
    </source>
</evidence>
<dbReference type="GeneID" id="107413042"/>
<dbReference type="SMART" id="SM00382">
    <property type="entry name" value="AAA"/>
    <property type="match status" value="1"/>
</dbReference>
<dbReference type="CDD" id="cd14798">
    <property type="entry name" value="RX-CC_like"/>
    <property type="match status" value="1"/>
</dbReference>
<dbReference type="RefSeq" id="XP_015876380.2">
    <property type="nucleotide sequence ID" value="XM_016020894.4"/>
</dbReference>